<keyword evidence="2" id="KW-1185">Reference proteome</keyword>
<reference evidence="1 2" key="1">
    <citation type="submission" date="2016-11" db="EMBL/GenBank/DDBJ databases">
        <authorList>
            <person name="Jaros S."/>
            <person name="Januszkiewicz K."/>
            <person name="Wedrychowicz H."/>
        </authorList>
    </citation>
    <scope>NUCLEOTIDE SEQUENCE [LARGE SCALE GENOMIC DNA]</scope>
    <source>
        <strain evidence="1 2">DSM 44666</strain>
    </source>
</reference>
<evidence type="ECO:0000313" key="1">
    <source>
        <dbReference type="EMBL" id="SHE36600.1"/>
    </source>
</evidence>
<dbReference type="EMBL" id="FQVL01000001">
    <property type="protein sequence ID" value="SHE36600.1"/>
    <property type="molecule type" value="Genomic_DNA"/>
</dbReference>
<protein>
    <submittedName>
        <fullName evidence="1">Uncharacterized protein</fullName>
    </submittedName>
</protein>
<evidence type="ECO:0000313" key="2">
    <source>
        <dbReference type="Proteomes" id="UP000184476"/>
    </source>
</evidence>
<dbReference type="AlphaFoldDB" id="A0A1M4SWP5"/>
<name>A0A1M4SWP5_9BACL</name>
<accession>A0A1M4SWP5</accession>
<gene>
    <name evidence="1" type="ORF">SAMN05444392_101179</name>
</gene>
<sequence>MPVKLSMLFQRFAGARTFMEKVALYYLQTDKNLWKESSSQRDQIDTFRQNTQNQLIEQQNDLSIQLSALHKRLQPPLLPDITIMESLLSQKER</sequence>
<proteinExistence type="predicted"/>
<dbReference type="Proteomes" id="UP000184476">
    <property type="component" value="Unassembled WGS sequence"/>
</dbReference>
<organism evidence="1 2">
    <name type="scientific">Seinonella peptonophila</name>
    <dbReference type="NCBI Taxonomy" id="112248"/>
    <lineage>
        <taxon>Bacteria</taxon>
        <taxon>Bacillati</taxon>
        <taxon>Bacillota</taxon>
        <taxon>Bacilli</taxon>
        <taxon>Bacillales</taxon>
        <taxon>Thermoactinomycetaceae</taxon>
        <taxon>Seinonella</taxon>
    </lineage>
</organism>